<evidence type="ECO:0000256" key="1">
    <source>
        <dbReference type="SAM" id="Phobius"/>
    </source>
</evidence>
<feature type="transmembrane region" description="Helical" evidence="1">
    <location>
        <begin position="46"/>
        <end position="71"/>
    </location>
</feature>
<keyword evidence="1" id="KW-0812">Transmembrane</keyword>
<dbReference type="AlphaFoldDB" id="A0AAC9RHT8"/>
<name>A0AAC9RHT8_9CLOT</name>
<evidence type="ECO:0000313" key="4">
    <source>
        <dbReference type="Proteomes" id="UP000177894"/>
    </source>
</evidence>
<organism evidence="3 5">
    <name type="scientific">Clostridium formicaceticum</name>
    <dbReference type="NCBI Taxonomy" id="1497"/>
    <lineage>
        <taxon>Bacteria</taxon>
        <taxon>Bacillati</taxon>
        <taxon>Bacillota</taxon>
        <taxon>Clostridia</taxon>
        <taxon>Eubacteriales</taxon>
        <taxon>Clostridiaceae</taxon>
        <taxon>Clostridium</taxon>
    </lineage>
</organism>
<evidence type="ECO:0000313" key="2">
    <source>
        <dbReference type="EMBL" id="AOY76795.1"/>
    </source>
</evidence>
<keyword evidence="1" id="KW-1133">Transmembrane helix</keyword>
<reference evidence="3 5" key="2">
    <citation type="submission" date="2017-03" db="EMBL/GenBank/DDBJ databases">
        <title>Complete sequence of Clostridium formicaceticum DSM 92.</title>
        <authorList>
            <person name="Poehlein A."/>
            <person name="Karl M."/>
            <person name="Bengelsdorf F.R."/>
            <person name="Duerre P."/>
            <person name="Daniel R."/>
        </authorList>
    </citation>
    <scope>NUCLEOTIDE SEQUENCE [LARGE SCALE GENOMIC DNA]</scope>
    <source>
        <strain evidence="3 5">DSM 92</strain>
    </source>
</reference>
<dbReference type="KEGG" id="cfm:BJL90_13595"/>
<dbReference type="EMBL" id="CP017603">
    <property type="protein sequence ID" value="AOY76795.1"/>
    <property type="molecule type" value="Genomic_DNA"/>
</dbReference>
<protein>
    <submittedName>
        <fullName evidence="3">Uncharacterized protein</fullName>
    </submittedName>
</protein>
<dbReference type="Proteomes" id="UP000192478">
    <property type="component" value="Chromosome"/>
</dbReference>
<accession>A0AAC9RHT8</accession>
<evidence type="ECO:0000313" key="3">
    <source>
        <dbReference type="EMBL" id="ARE87259.1"/>
    </source>
</evidence>
<dbReference type="Proteomes" id="UP000177894">
    <property type="component" value="Chromosome"/>
</dbReference>
<dbReference type="RefSeq" id="WP_070969003.1">
    <property type="nucleotide sequence ID" value="NZ_CP017603.1"/>
</dbReference>
<dbReference type="EMBL" id="CP020559">
    <property type="protein sequence ID" value="ARE87259.1"/>
    <property type="molecule type" value="Genomic_DNA"/>
</dbReference>
<keyword evidence="1" id="KW-0472">Membrane</keyword>
<keyword evidence="4" id="KW-1185">Reference proteome</keyword>
<feature type="transmembrane region" description="Helical" evidence="1">
    <location>
        <begin position="7"/>
        <end position="26"/>
    </location>
</feature>
<reference evidence="2 4" key="1">
    <citation type="submission" date="2016-10" db="EMBL/GenBank/DDBJ databases">
        <title>Complete Genome Sequence of Acetogen Clostridium formicoaceticum ATCC 27076.</title>
        <authorList>
            <person name="Bao T."/>
            <person name="Cheng C."/>
            <person name="Zhao J."/>
            <person name="Yang S.-T."/>
            <person name="Wang J."/>
            <person name="Wang M."/>
        </authorList>
    </citation>
    <scope>NUCLEOTIDE SEQUENCE [LARGE SCALE GENOMIC DNA]</scope>
    <source>
        <strain evidence="2 4">ATCC 27076</strain>
    </source>
</reference>
<proteinExistence type="predicted"/>
<sequence>MNNLWRIVQLMGVIIFIIGASGSKILGRSYFKFMKEHGNKNNLGVIGYYPMFFTFLMIGLGMIVIGTLLMAR</sequence>
<evidence type="ECO:0000313" key="5">
    <source>
        <dbReference type="Proteomes" id="UP000192478"/>
    </source>
</evidence>
<gene>
    <name evidence="2" type="ORF">BJL90_13595</name>
    <name evidence="3" type="ORF">CLFO_16580</name>
</gene>